<reference evidence="7" key="1">
    <citation type="submission" date="2016-10" db="EMBL/GenBank/DDBJ databases">
        <authorList>
            <person name="Varghese N."/>
            <person name="Submissions S."/>
        </authorList>
    </citation>
    <scope>NUCLEOTIDE SEQUENCE [LARGE SCALE GENOMIC DNA]</scope>
    <source>
        <strain evidence="7">Jip14</strain>
    </source>
</reference>
<evidence type="ECO:0000256" key="3">
    <source>
        <dbReference type="ARBA" id="ARBA00023157"/>
    </source>
</evidence>
<dbReference type="EMBL" id="FNZR01000004">
    <property type="protein sequence ID" value="SEL31015.1"/>
    <property type="molecule type" value="Genomic_DNA"/>
</dbReference>
<dbReference type="Proteomes" id="UP000198916">
    <property type="component" value="Unassembled WGS sequence"/>
</dbReference>
<dbReference type="InterPro" id="IPR013766">
    <property type="entry name" value="Thioredoxin_domain"/>
</dbReference>
<dbReference type="PANTHER" id="PTHR42852:SF6">
    <property type="entry name" value="THIOL:DISULFIDE INTERCHANGE PROTEIN DSBE"/>
    <property type="match status" value="1"/>
</dbReference>
<keyword evidence="2" id="KW-0201">Cytochrome c-type biogenesis</keyword>
<evidence type="ECO:0000259" key="5">
    <source>
        <dbReference type="PROSITE" id="PS51352"/>
    </source>
</evidence>
<dbReference type="InterPro" id="IPR036249">
    <property type="entry name" value="Thioredoxin-like_sf"/>
</dbReference>
<dbReference type="PANTHER" id="PTHR42852">
    <property type="entry name" value="THIOL:DISULFIDE INTERCHANGE PROTEIN DSBE"/>
    <property type="match status" value="1"/>
</dbReference>
<keyword evidence="3" id="KW-1015">Disulfide bond</keyword>
<dbReference type="InterPro" id="IPR000866">
    <property type="entry name" value="AhpC/TSA"/>
</dbReference>
<dbReference type="InterPro" id="IPR050553">
    <property type="entry name" value="Thioredoxin_ResA/DsbE_sf"/>
</dbReference>
<dbReference type="PROSITE" id="PS51352">
    <property type="entry name" value="THIOREDOXIN_2"/>
    <property type="match status" value="1"/>
</dbReference>
<dbReference type="RefSeq" id="WP_090605779.1">
    <property type="nucleotide sequence ID" value="NZ_FNZR01000004.1"/>
</dbReference>
<dbReference type="AlphaFoldDB" id="A0A1H7P6Z2"/>
<comment type="subcellular location">
    <subcellularLocation>
        <location evidence="1">Cell envelope</location>
    </subcellularLocation>
</comment>
<evidence type="ECO:0000256" key="1">
    <source>
        <dbReference type="ARBA" id="ARBA00004196"/>
    </source>
</evidence>
<dbReference type="GO" id="GO:0016491">
    <property type="term" value="F:oxidoreductase activity"/>
    <property type="evidence" value="ECO:0007669"/>
    <property type="project" value="InterPro"/>
</dbReference>
<evidence type="ECO:0000256" key="2">
    <source>
        <dbReference type="ARBA" id="ARBA00022748"/>
    </source>
</evidence>
<dbReference type="Gene3D" id="3.40.30.10">
    <property type="entry name" value="Glutaredoxin"/>
    <property type="match status" value="1"/>
</dbReference>
<name>A0A1H7P6Z2_9SPHI</name>
<dbReference type="SUPFAM" id="SSF52833">
    <property type="entry name" value="Thioredoxin-like"/>
    <property type="match status" value="1"/>
</dbReference>
<proteinExistence type="predicted"/>
<organism evidence="6 7">
    <name type="scientific">Parapedobacter koreensis</name>
    <dbReference type="NCBI Taxonomy" id="332977"/>
    <lineage>
        <taxon>Bacteria</taxon>
        <taxon>Pseudomonadati</taxon>
        <taxon>Bacteroidota</taxon>
        <taxon>Sphingobacteriia</taxon>
        <taxon>Sphingobacteriales</taxon>
        <taxon>Sphingobacteriaceae</taxon>
        <taxon>Parapedobacter</taxon>
    </lineage>
</organism>
<accession>A0A1H7P6Z2</accession>
<keyword evidence="4" id="KW-0676">Redox-active center</keyword>
<keyword evidence="6" id="KW-0413">Isomerase</keyword>
<dbReference type="Pfam" id="PF00578">
    <property type="entry name" value="AhpC-TSA"/>
    <property type="match status" value="1"/>
</dbReference>
<dbReference type="STRING" id="332977.SAMN05421740_104221"/>
<dbReference type="GO" id="GO:0017004">
    <property type="term" value="P:cytochrome complex assembly"/>
    <property type="evidence" value="ECO:0007669"/>
    <property type="project" value="UniProtKB-KW"/>
</dbReference>
<evidence type="ECO:0000313" key="7">
    <source>
        <dbReference type="Proteomes" id="UP000198916"/>
    </source>
</evidence>
<feature type="domain" description="Thioredoxin" evidence="5">
    <location>
        <begin position="104"/>
        <end position="247"/>
    </location>
</feature>
<keyword evidence="7" id="KW-1185">Reference proteome</keyword>
<dbReference type="OrthoDB" id="1118217at2"/>
<evidence type="ECO:0000256" key="4">
    <source>
        <dbReference type="ARBA" id="ARBA00023284"/>
    </source>
</evidence>
<dbReference type="GO" id="GO:0016853">
    <property type="term" value="F:isomerase activity"/>
    <property type="evidence" value="ECO:0007669"/>
    <property type="project" value="UniProtKB-KW"/>
</dbReference>
<dbReference type="CDD" id="cd02966">
    <property type="entry name" value="TlpA_like_family"/>
    <property type="match status" value="1"/>
</dbReference>
<evidence type="ECO:0000313" key="6">
    <source>
        <dbReference type="EMBL" id="SEL31015.1"/>
    </source>
</evidence>
<protein>
    <submittedName>
        <fullName evidence="6">Thiol-disulfide isomerase or thioredoxin</fullName>
    </submittedName>
</protein>
<dbReference type="GO" id="GO:0016209">
    <property type="term" value="F:antioxidant activity"/>
    <property type="evidence" value="ECO:0007669"/>
    <property type="project" value="InterPro"/>
</dbReference>
<gene>
    <name evidence="6" type="ORF">SAMN05421740_104221</name>
</gene>
<dbReference type="GO" id="GO:0030313">
    <property type="term" value="C:cell envelope"/>
    <property type="evidence" value="ECO:0007669"/>
    <property type="project" value="UniProtKB-SubCell"/>
</dbReference>
<sequence>MSVFRRYGQVMPKKLQGHPIDTDGQAVTKSMCAVAVRQHSTPVEAAATAFYPHQAKRPSLSVQSLTTPIVSLALLITTMCLCAAQQGSAQAGPAATATPNTPPLQVGSPIPDEVWDMPLQVVNHPDGKETITLADYKDKLIILDFWATWCIPCIKSLQKLDTLQGQFGDGLAVIPTTYEDAGKSADFFKEKGWSLPTAVSENILKEYFPYQSIPHQVWIKDGKVLTIAGPEYASADYIAKVLQGEDVDFDHKIEVEFDKSKPLFLDGNGGDGSNMIYQSVISGRLNARISGMTWPSRSHILVYNYSIHMLYKTAIDYLELMPFTNDRYIIYEVDDTLRYRINPQLVPSSEQSDLLQWATENEYCYNLVLPDGANKTDVSKRMLQDLNEFFGMYQNITVAVEKRNIMALAIVKSESYQDISTKGGEGIRKFDMDRGVLTLKNQTLKPLISRMNVALDYRPKIGLEPYTYPIVDETGIKSNIDLTISADFGDVGSVKAALNKYGLDLVEKITPVEMIVFKYDNQPNK</sequence>